<dbReference type="Proteomes" id="UP001432166">
    <property type="component" value="Chromosome"/>
</dbReference>
<keyword evidence="2" id="KW-1185">Reference proteome</keyword>
<gene>
    <name evidence="1" type="ORF">OG288_12080</name>
</gene>
<accession>A0ABZ1JBJ6</accession>
<evidence type="ECO:0000313" key="1">
    <source>
        <dbReference type="EMBL" id="WTP48977.1"/>
    </source>
</evidence>
<sequence>MSVEASPKTWTAYGQFQLDRSYMLPAPEQLRWGFWDGAGPGDDVLGPVIGKTSA</sequence>
<protein>
    <submittedName>
        <fullName evidence="1">Uncharacterized protein</fullName>
    </submittedName>
</protein>
<proteinExistence type="predicted"/>
<name>A0ABZ1JBJ6_9ACTN</name>
<dbReference type="EMBL" id="CP108133">
    <property type="protein sequence ID" value="WTP48977.1"/>
    <property type="molecule type" value="Genomic_DNA"/>
</dbReference>
<reference evidence="1" key="1">
    <citation type="submission" date="2022-10" db="EMBL/GenBank/DDBJ databases">
        <title>The complete genomes of actinobacterial strains from the NBC collection.</title>
        <authorList>
            <person name="Joergensen T.S."/>
            <person name="Alvarez Arevalo M."/>
            <person name="Sterndorff E.B."/>
            <person name="Faurdal D."/>
            <person name="Vuksanovic O."/>
            <person name="Mourched A.-S."/>
            <person name="Charusanti P."/>
            <person name="Shaw S."/>
            <person name="Blin K."/>
            <person name="Weber T."/>
        </authorList>
    </citation>
    <scope>NUCLEOTIDE SEQUENCE</scope>
    <source>
        <strain evidence="1">NBC_00189</strain>
    </source>
</reference>
<evidence type="ECO:0000313" key="2">
    <source>
        <dbReference type="Proteomes" id="UP001432166"/>
    </source>
</evidence>
<organism evidence="1 2">
    <name type="scientific">Streptomyces tauricus</name>
    <dbReference type="NCBI Taxonomy" id="68274"/>
    <lineage>
        <taxon>Bacteria</taxon>
        <taxon>Bacillati</taxon>
        <taxon>Actinomycetota</taxon>
        <taxon>Actinomycetes</taxon>
        <taxon>Kitasatosporales</taxon>
        <taxon>Streptomycetaceae</taxon>
        <taxon>Streptomyces</taxon>
        <taxon>Streptomyces aurantiacus group</taxon>
    </lineage>
</organism>
<dbReference type="RefSeq" id="WP_328937402.1">
    <property type="nucleotide sequence ID" value="NZ_CP108133.1"/>
</dbReference>